<dbReference type="GO" id="GO:0009228">
    <property type="term" value="P:thiamine biosynthetic process"/>
    <property type="evidence" value="ECO:0007669"/>
    <property type="project" value="TreeGrafter"/>
</dbReference>
<gene>
    <name evidence="2" type="primary">thiD</name>
    <name evidence="2" type="ORF">NCTC11661_02045</name>
</gene>
<dbReference type="EMBL" id="UFTJ01000003">
    <property type="protein sequence ID" value="SUV52898.1"/>
    <property type="molecule type" value="Genomic_DNA"/>
</dbReference>
<evidence type="ECO:0000313" key="3">
    <source>
        <dbReference type="Proteomes" id="UP000255515"/>
    </source>
</evidence>
<dbReference type="AlphaFoldDB" id="A0A380ZVS3"/>
<dbReference type="InterPro" id="IPR013749">
    <property type="entry name" value="PM/HMP-P_kinase-1"/>
</dbReference>
<feature type="domain" description="Pyridoxamine kinase/Phosphomethylpyrimidine kinase" evidence="1">
    <location>
        <begin position="15"/>
        <end position="234"/>
    </location>
</feature>
<dbReference type="EC" id="2.7.1.49" evidence="2"/>
<keyword evidence="2" id="KW-0808">Transferase</keyword>
<protein>
    <submittedName>
        <fullName evidence="2">Hydroxymethylpyrimidine/phosphomethylpyrimidine kinase</fullName>
        <ecNumber evidence="2">2.7.1.49</ecNumber>
    </submittedName>
</protein>
<dbReference type="PANTHER" id="PTHR20858">
    <property type="entry name" value="PHOSPHOMETHYLPYRIMIDINE KINASE"/>
    <property type="match status" value="1"/>
</dbReference>
<evidence type="ECO:0000259" key="1">
    <source>
        <dbReference type="Pfam" id="PF08543"/>
    </source>
</evidence>
<dbReference type="GO" id="GO:0008972">
    <property type="term" value="F:phosphomethylpyrimidine kinase activity"/>
    <property type="evidence" value="ECO:0007669"/>
    <property type="project" value="TreeGrafter"/>
</dbReference>
<dbReference type="Gene3D" id="3.40.1190.20">
    <property type="match status" value="1"/>
</dbReference>
<dbReference type="Pfam" id="PF08543">
    <property type="entry name" value="Phos_pyr_kin"/>
    <property type="match status" value="1"/>
</dbReference>
<dbReference type="PANTHER" id="PTHR20858:SF17">
    <property type="entry name" value="HYDROXYMETHYLPYRIMIDINE_PHOSPHOMETHYLPYRIMIDINE KINASE THI20-RELATED"/>
    <property type="match status" value="1"/>
</dbReference>
<sequence>MKWNHKFALSIAGHDTSSGAGISADLQTFRACGVYGLSVITALTLQTHDEVKNLTWRNISDILFEIETLFQNYPIESVKIGIVKNVVWLQNIIECIRQQNKDCIIVVDTVWKSTSGTIFFEGNTIDILNLIDILTPNITEAEYFFGTKKPTEIQKKIGKTTAIYLKNSATENDGSDVLITSNHRIEIPSSGFTFFEKHGSGCVLSSAIAGFSIVEPHREVACRKAKILVDRFLSSDESLAGKIE</sequence>
<name>A0A380ZVS3_9FLAO</name>
<evidence type="ECO:0000313" key="2">
    <source>
        <dbReference type="EMBL" id="SUV52898.1"/>
    </source>
</evidence>
<proteinExistence type="predicted"/>
<organism evidence="2 3">
    <name type="scientific">Bergeyella zoohelcum</name>
    <dbReference type="NCBI Taxonomy" id="1015"/>
    <lineage>
        <taxon>Bacteria</taxon>
        <taxon>Pseudomonadati</taxon>
        <taxon>Bacteroidota</taxon>
        <taxon>Flavobacteriia</taxon>
        <taxon>Flavobacteriales</taxon>
        <taxon>Weeksellaceae</taxon>
        <taxon>Bergeyella</taxon>
    </lineage>
</organism>
<dbReference type="Proteomes" id="UP000255515">
    <property type="component" value="Unassembled WGS sequence"/>
</dbReference>
<accession>A0A380ZVS3</accession>
<dbReference type="RefSeq" id="WP_002687915.1">
    <property type="nucleotide sequence ID" value="NZ_UFTJ01000003.1"/>
</dbReference>
<dbReference type="SUPFAM" id="SSF53613">
    <property type="entry name" value="Ribokinase-like"/>
    <property type="match status" value="1"/>
</dbReference>
<keyword evidence="2" id="KW-0418">Kinase</keyword>
<dbReference type="GO" id="GO:0008902">
    <property type="term" value="F:hydroxymethylpyrimidine kinase activity"/>
    <property type="evidence" value="ECO:0007669"/>
    <property type="project" value="UniProtKB-EC"/>
</dbReference>
<dbReference type="InterPro" id="IPR029056">
    <property type="entry name" value="Ribokinase-like"/>
</dbReference>
<dbReference type="GO" id="GO:0005829">
    <property type="term" value="C:cytosol"/>
    <property type="evidence" value="ECO:0007669"/>
    <property type="project" value="TreeGrafter"/>
</dbReference>
<reference evidence="2 3" key="1">
    <citation type="submission" date="2018-06" db="EMBL/GenBank/DDBJ databases">
        <authorList>
            <consortium name="Pathogen Informatics"/>
            <person name="Doyle S."/>
        </authorList>
    </citation>
    <scope>NUCLEOTIDE SEQUENCE [LARGE SCALE GENOMIC DNA]</scope>
    <source>
        <strain evidence="2 3">NCTC11661</strain>
    </source>
</reference>